<evidence type="ECO:0000313" key="2">
    <source>
        <dbReference type="EMBL" id="GMT20275.1"/>
    </source>
</evidence>
<evidence type="ECO:0000313" key="3">
    <source>
        <dbReference type="Proteomes" id="UP001432322"/>
    </source>
</evidence>
<protein>
    <submittedName>
        <fullName evidence="2">Uncharacterized protein</fullName>
    </submittedName>
</protein>
<gene>
    <name evidence="2" type="ORF">PFISCL1PPCAC_11572</name>
</gene>
<sequence>MAHLRKKHHTTAQEAGITFRCACGNESRSEFHYKTCRSESVEIVRDDEDAIGTVKRSREAVKRQFKAVEEDEKDGRMDWTVRDEEIDQEEEEVEGRQHKRAKKTRENVSTTVMHCVKCDKFETYDVIAYIGHLSTAHRMTPRKAGVSFHCACGHVCRSNSHASHGKCGNVSVTVVRDEEENMEEEAGEKQHEEGEDTVAPAMQ</sequence>
<feature type="compositionally biased region" description="Acidic residues" evidence="1">
    <location>
        <begin position="177"/>
        <end position="186"/>
    </location>
</feature>
<reference evidence="2" key="1">
    <citation type="submission" date="2023-10" db="EMBL/GenBank/DDBJ databases">
        <title>Genome assembly of Pristionchus species.</title>
        <authorList>
            <person name="Yoshida K."/>
            <person name="Sommer R.J."/>
        </authorList>
    </citation>
    <scope>NUCLEOTIDE SEQUENCE</scope>
    <source>
        <strain evidence="2">RS5133</strain>
    </source>
</reference>
<comment type="caution">
    <text evidence="2">The sequence shown here is derived from an EMBL/GenBank/DDBJ whole genome shotgun (WGS) entry which is preliminary data.</text>
</comment>
<keyword evidence="3" id="KW-1185">Reference proteome</keyword>
<feature type="region of interest" description="Disordered" evidence="1">
    <location>
        <begin position="177"/>
        <end position="203"/>
    </location>
</feature>
<name>A0AAV5VNM8_9BILA</name>
<evidence type="ECO:0000256" key="1">
    <source>
        <dbReference type="SAM" id="MobiDB-lite"/>
    </source>
</evidence>
<dbReference type="Proteomes" id="UP001432322">
    <property type="component" value="Unassembled WGS sequence"/>
</dbReference>
<proteinExistence type="predicted"/>
<dbReference type="EMBL" id="BTSY01000003">
    <property type="protein sequence ID" value="GMT20275.1"/>
    <property type="molecule type" value="Genomic_DNA"/>
</dbReference>
<organism evidence="2 3">
    <name type="scientific">Pristionchus fissidentatus</name>
    <dbReference type="NCBI Taxonomy" id="1538716"/>
    <lineage>
        <taxon>Eukaryota</taxon>
        <taxon>Metazoa</taxon>
        <taxon>Ecdysozoa</taxon>
        <taxon>Nematoda</taxon>
        <taxon>Chromadorea</taxon>
        <taxon>Rhabditida</taxon>
        <taxon>Rhabditina</taxon>
        <taxon>Diplogasteromorpha</taxon>
        <taxon>Diplogasteroidea</taxon>
        <taxon>Neodiplogasteridae</taxon>
        <taxon>Pristionchus</taxon>
    </lineage>
</organism>
<accession>A0AAV5VNM8</accession>
<dbReference type="AlphaFoldDB" id="A0AAV5VNM8"/>